<gene>
    <name evidence="2" type="ORF">MERR_LOCUS23411</name>
</gene>
<dbReference type="GO" id="GO:0005635">
    <property type="term" value="C:nuclear envelope"/>
    <property type="evidence" value="ECO:0007669"/>
    <property type="project" value="TreeGrafter"/>
</dbReference>
<feature type="compositionally biased region" description="Polar residues" evidence="1">
    <location>
        <begin position="105"/>
        <end position="114"/>
    </location>
</feature>
<dbReference type="Proteomes" id="UP000467841">
    <property type="component" value="Unassembled WGS sequence"/>
</dbReference>
<dbReference type="PANTHER" id="PTHR10997">
    <property type="entry name" value="IMPORTIN-7, 8, 11"/>
    <property type="match status" value="1"/>
</dbReference>
<evidence type="ECO:0000313" key="2">
    <source>
        <dbReference type="EMBL" id="CAA7036176.1"/>
    </source>
</evidence>
<sequence length="282" mass="31178">MDISSIATYDWPEPLPSLLTLHSDQNSIKGVDGALRCLAFLSGDLDDKEGPTLVPVLFPCLHAVVSSPQFLLILEHPVQREDPDGSSHLVIVVHWNPQRSLGSVSFSKSTLNNTKSRTKSSVASKSSIPKPSLKQARRNVVKVVCSFTLGKPSGLRAPSPSIGYFSQSDSQPWHCTGDKHSQPSRVKSRLEKHSEKWNPKASCSLSSQIKERLQHPCIIQGDAVKLACKIPDLLVTVLYRRNMVQFSKIPWNLRWQGPCTDESTLFNNCSQSKVSNPGEEDI</sequence>
<dbReference type="GO" id="GO:0006606">
    <property type="term" value="P:protein import into nucleus"/>
    <property type="evidence" value="ECO:0007669"/>
    <property type="project" value="TreeGrafter"/>
</dbReference>
<comment type="caution">
    <text evidence="2">The sequence shown here is derived from an EMBL/GenBank/DDBJ whole genome shotgun (WGS) entry which is preliminary data.</text>
</comment>
<dbReference type="InterPro" id="IPR011989">
    <property type="entry name" value="ARM-like"/>
</dbReference>
<organism evidence="2 3">
    <name type="scientific">Microthlaspi erraticum</name>
    <dbReference type="NCBI Taxonomy" id="1685480"/>
    <lineage>
        <taxon>Eukaryota</taxon>
        <taxon>Viridiplantae</taxon>
        <taxon>Streptophyta</taxon>
        <taxon>Embryophyta</taxon>
        <taxon>Tracheophyta</taxon>
        <taxon>Spermatophyta</taxon>
        <taxon>Magnoliopsida</taxon>
        <taxon>eudicotyledons</taxon>
        <taxon>Gunneridae</taxon>
        <taxon>Pentapetalae</taxon>
        <taxon>rosids</taxon>
        <taxon>malvids</taxon>
        <taxon>Brassicales</taxon>
        <taxon>Brassicaceae</taxon>
        <taxon>Coluteocarpeae</taxon>
        <taxon>Microthlaspi</taxon>
    </lineage>
</organism>
<evidence type="ECO:0000313" key="3">
    <source>
        <dbReference type="Proteomes" id="UP000467841"/>
    </source>
</evidence>
<protein>
    <submittedName>
        <fullName evidence="2">Uncharacterized protein</fullName>
    </submittedName>
</protein>
<name>A0A6D2IZV1_9BRAS</name>
<dbReference type="OrthoDB" id="431626at2759"/>
<proteinExistence type="predicted"/>
<dbReference type="EMBL" id="CACVBM020001163">
    <property type="protein sequence ID" value="CAA7036176.1"/>
    <property type="molecule type" value="Genomic_DNA"/>
</dbReference>
<feature type="compositionally biased region" description="Low complexity" evidence="1">
    <location>
        <begin position="119"/>
        <end position="132"/>
    </location>
</feature>
<dbReference type="GO" id="GO:0005829">
    <property type="term" value="C:cytosol"/>
    <property type="evidence" value="ECO:0007669"/>
    <property type="project" value="TreeGrafter"/>
</dbReference>
<evidence type="ECO:0000256" key="1">
    <source>
        <dbReference type="SAM" id="MobiDB-lite"/>
    </source>
</evidence>
<accession>A0A6D2IZV1</accession>
<feature type="region of interest" description="Disordered" evidence="1">
    <location>
        <begin position="105"/>
        <end position="133"/>
    </location>
</feature>
<keyword evidence="3" id="KW-1185">Reference proteome</keyword>
<dbReference type="Gene3D" id="1.25.10.10">
    <property type="entry name" value="Leucine-rich Repeat Variant"/>
    <property type="match status" value="1"/>
</dbReference>
<dbReference type="AlphaFoldDB" id="A0A6D2IZV1"/>
<reference evidence="2" key="1">
    <citation type="submission" date="2020-01" db="EMBL/GenBank/DDBJ databases">
        <authorList>
            <person name="Mishra B."/>
        </authorList>
    </citation>
    <scope>NUCLEOTIDE SEQUENCE [LARGE SCALE GENOMIC DNA]</scope>
</reference>
<dbReference type="PANTHER" id="PTHR10997:SF9">
    <property type="entry name" value="IMPORTIN-9"/>
    <property type="match status" value="1"/>
</dbReference>